<sequence length="23" mass="2613">MVLIWGQRALHCEQVLCCLVLGK</sequence>
<evidence type="ECO:0000313" key="1">
    <source>
        <dbReference type="EMBL" id="JAD34039.1"/>
    </source>
</evidence>
<reference evidence="1" key="1">
    <citation type="submission" date="2014-09" db="EMBL/GenBank/DDBJ databases">
        <authorList>
            <person name="Magalhaes I.L.F."/>
            <person name="Oliveira U."/>
            <person name="Santos F.R."/>
            <person name="Vidigal T.H.D.A."/>
            <person name="Brescovit A.D."/>
            <person name="Santos A.J."/>
        </authorList>
    </citation>
    <scope>NUCLEOTIDE SEQUENCE</scope>
    <source>
        <tissue evidence="1">Shoot tissue taken approximately 20 cm above the soil surface</tissue>
    </source>
</reference>
<proteinExistence type="predicted"/>
<protein>
    <submittedName>
        <fullName evidence="1">Uncharacterized protein</fullName>
    </submittedName>
</protein>
<dbReference type="AlphaFoldDB" id="A0A0A8Z3T1"/>
<dbReference type="EMBL" id="GBRH01263856">
    <property type="protein sequence ID" value="JAD34039.1"/>
    <property type="molecule type" value="Transcribed_RNA"/>
</dbReference>
<accession>A0A0A8Z3T1</accession>
<name>A0A0A8Z3T1_ARUDO</name>
<reference evidence="1" key="2">
    <citation type="journal article" date="2015" name="Data Brief">
        <title>Shoot transcriptome of the giant reed, Arundo donax.</title>
        <authorList>
            <person name="Barrero R.A."/>
            <person name="Guerrero F.D."/>
            <person name="Moolhuijzen P."/>
            <person name="Goolsby J.A."/>
            <person name="Tidwell J."/>
            <person name="Bellgard S.E."/>
            <person name="Bellgard M.I."/>
        </authorList>
    </citation>
    <scope>NUCLEOTIDE SEQUENCE</scope>
    <source>
        <tissue evidence="1">Shoot tissue taken approximately 20 cm above the soil surface</tissue>
    </source>
</reference>
<organism evidence="1">
    <name type="scientific">Arundo donax</name>
    <name type="common">Giant reed</name>
    <name type="synonym">Donax arundinaceus</name>
    <dbReference type="NCBI Taxonomy" id="35708"/>
    <lineage>
        <taxon>Eukaryota</taxon>
        <taxon>Viridiplantae</taxon>
        <taxon>Streptophyta</taxon>
        <taxon>Embryophyta</taxon>
        <taxon>Tracheophyta</taxon>
        <taxon>Spermatophyta</taxon>
        <taxon>Magnoliopsida</taxon>
        <taxon>Liliopsida</taxon>
        <taxon>Poales</taxon>
        <taxon>Poaceae</taxon>
        <taxon>PACMAD clade</taxon>
        <taxon>Arundinoideae</taxon>
        <taxon>Arundineae</taxon>
        <taxon>Arundo</taxon>
    </lineage>
</organism>